<accession>A0A9X2IQB7</accession>
<dbReference type="RefSeq" id="WP_251224783.1">
    <property type="nucleotide sequence ID" value="NZ_JAMBOL010000028.1"/>
</dbReference>
<proteinExistence type="predicted"/>
<evidence type="ECO:0000313" key="1">
    <source>
        <dbReference type="EMBL" id="MCM3716105.1"/>
    </source>
</evidence>
<name>A0A9X2IQB7_9BACI</name>
<dbReference type="NCBIfam" id="NF041667">
    <property type="entry name" value="GvpU"/>
    <property type="match status" value="1"/>
</dbReference>
<protein>
    <submittedName>
        <fullName evidence="1">Gas vesicle protein GvpU</fullName>
    </submittedName>
</protein>
<evidence type="ECO:0000313" key="2">
    <source>
        <dbReference type="Proteomes" id="UP001139179"/>
    </source>
</evidence>
<dbReference type="InterPro" id="IPR049644">
    <property type="entry name" value="GvpU-like"/>
</dbReference>
<dbReference type="Proteomes" id="UP001139179">
    <property type="component" value="Unassembled WGS sequence"/>
</dbReference>
<organism evidence="1 2">
    <name type="scientific">Halalkalibacter oceani</name>
    <dbReference type="NCBI Taxonomy" id="1653776"/>
    <lineage>
        <taxon>Bacteria</taxon>
        <taxon>Bacillati</taxon>
        <taxon>Bacillota</taxon>
        <taxon>Bacilli</taxon>
        <taxon>Bacillales</taxon>
        <taxon>Bacillaceae</taxon>
        <taxon>Halalkalibacter</taxon>
    </lineage>
</organism>
<dbReference type="EMBL" id="JAMBOL010000028">
    <property type="protein sequence ID" value="MCM3716105.1"/>
    <property type="molecule type" value="Genomic_DNA"/>
</dbReference>
<dbReference type="AlphaFoldDB" id="A0A9X2IQB7"/>
<sequence>MSNQSGHKDQILEFFVNAANKRSFALDITLNVKGCLITGTLISAKEYFEELSEHFEQCNEMSHKISEQLASAVKGMDSNKSEEVNFIHMKHVSIYFGDSLPTPDQRKTLWRGKLEKVDGFFLGRITEGA</sequence>
<reference evidence="1" key="1">
    <citation type="submission" date="2022-05" db="EMBL/GenBank/DDBJ databases">
        <title>Comparative Genomics of Spacecraft Associated Microbes.</title>
        <authorList>
            <person name="Tran M.T."/>
            <person name="Wright A."/>
            <person name="Seuylemezian A."/>
            <person name="Eisen J."/>
            <person name="Coil D."/>
        </authorList>
    </citation>
    <scope>NUCLEOTIDE SEQUENCE</scope>
    <source>
        <strain evidence="1">214.1.1</strain>
    </source>
</reference>
<gene>
    <name evidence="1" type="ORF">M3202_18850</name>
</gene>
<keyword evidence="2" id="KW-1185">Reference proteome</keyword>
<comment type="caution">
    <text evidence="1">The sequence shown here is derived from an EMBL/GenBank/DDBJ whole genome shotgun (WGS) entry which is preliminary data.</text>
</comment>